<dbReference type="OrthoDB" id="6077919at2759"/>
<dbReference type="SUPFAM" id="SSF57716">
    <property type="entry name" value="Glucocorticoid receptor-like (DNA-binding domain)"/>
    <property type="match status" value="1"/>
</dbReference>
<dbReference type="SMART" id="SM00355">
    <property type="entry name" value="ZnF_C2H2"/>
    <property type="match status" value="5"/>
</dbReference>
<evidence type="ECO:0000256" key="6">
    <source>
        <dbReference type="ARBA" id="ARBA00023242"/>
    </source>
</evidence>
<feature type="region of interest" description="Disordered" evidence="8">
    <location>
        <begin position="122"/>
        <end position="145"/>
    </location>
</feature>
<name>A0A1S4FMI6_AEDAE</name>
<dbReference type="KEGG" id="aag:5572086"/>
<evidence type="ECO:0000256" key="3">
    <source>
        <dbReference type="ARBA" id="ARBA00022737"/>
    </source>
</evidence>
<dbReference type="PROSITE" id="PS00028">
    <property type="entry name" value="ZINC_FINGER_C2H2_1"/>
    <property type="match status" value="4"/>
</dbReference>
<evidence type="ECO:0000256" key="2">
    <source>
        <dbReference type="ARBA" id="ARBA00022723"/>
    </source>
</evidence>
<keyword evidence="5" id="KW-0862">Zinc</keyword>
<dbReference type="SMART" id="SM00868">
    <property type="entry name" value="zf-AD"/>
    <property type="match status" value="1"/>
</dbReference>
<evidence type="ECO:0000256" key="8">
    <source>
        <dbReference type="SAM" id="MobiDB-lite"/>
    </source>
</evidence>
<evidence type="ECO:0000313" key="10">
    <source>
        <dbReference type="EMBL" id="EAT38619.1"/>
    </source>
</evidence>
<dbReference type="InterPro" id="IPR036236">
    <property type="entry name" value="Znf_C2H2_sf"/>
</dbReference>
<evidence type="ECO:0000259" key="9">
    <source>
        <dbReference type="PROSITE" id="PS50157"/>
    </source>
</evidence>
<keyword evidence="4 7" id="KW-0863">Zinc-finger</keyword>
<dbReference type="InterPro" id="IPR050888">
    <property type="entry name" value="ZnF_C2H2-type_TF"/>
</dbReference>
<dbReference type="GO" id="GO:0008270">
    <property type="term" value="F:zinc ion binding"/>
    <property type="evidence" value="ECO:0007669"/>
    <property type="project" value="UniProtKB-KW"/>
</dbReference>
<reference evidence="10" key="1">
    <citation type="submission" date="2005-10" db="EMBL/GenBank/DDBJ databases">
        <authorList>
            <person name="Loftus B.J."/>
            <person name="Nene V.M."/>
            <person name="Hannick L.I."/>
            <person name="Bidwell S."/>
            <person name="Haas B."/>
            <person name="Amedeo P."/>
            <person name="Orvis J."/>
            <person name="Wortman J.R."/>
            <person name="White O.R."/>
            <person name="Salzberg S."/>
            <person name="Shumway M."/>
            <person name="Koo H."/>
            <person name="Zhao Y."/>
            <person name="Holmes M."/>
            <person name="Miller J."/>
            <person name="Schatz M."/>
            <person name="Pop M."/>
            <person name="Pai G."/>
            <person name="Utterback T."/>
            <person name="Rogers Y.-H."/>
            <person name="Kravitz S."/>
            <person name="Fraser C.M."/>
        </authorList>
    </citation>
    <scope>NUCLEOTIDE SEQUENCE</scope>
    <source>
        <strain evidence="10">Liverpool</strain>
    </source>
</reference>
<feature type="domain" description="C2H2-type" evidence="9">
    <location>
        <begin position="270"/>
        <end position="297"/>
    </location>
</feature>
<feature type="compositionally biased region" description="Acidic residues" evidence="8">
    <location>
        <begin position="135"/>
        <end position="145"/>
    </location>
</feature>
<dbReference type="PROSITE" id="PS50157">
    <property type="entry name" value="ZINC_FINGER_C2H2_2"/>
    <property type="match status" value="2"/>
</dbReference>
<dbReference type="OMA" id="QCHICSE"/>
<sequence length="329" mass="38710">MENTCNFCALQDQSVREIQNNFTQDLPMLDIVAKHFWFTKDELISFNICDSCAKQLLEFHQFYSQVEKLYFAQVDDIKVEYVPLETDTNHIEQESVDLKIEAEISNEASIGIETVDDVEMECGPSESNTDHIEPESVDPETNAEDTNEEFVGIETKGKKTKKARRQEKEEPLVTDDEIRIFCRMQCHICSEEFDYYRYLQAHCQREHNQRCYVNCCDCRFEQLGRLQEHILVHIDPTRFQCKQCKKNLNTKRSLLRHQDTVHRSEDTMKYKCTMCPKKYAKLYLLNKHMACHLDPTPSDTKPKCPICEKLFKNESWLEVHVTQKHGITT</sequence>
<reference evidence="10" key="2">
    <citation type="journal article" date="2007" name="Science">
        <title>Genome sequence of Aedes aegypti, a major arbovirus vector.</title>
        <authorList>
            <person name="Nene V."/>
            <person name="Wortman J.R."/>
            <person name="Lawson D."/>
            <person name="Haas B."/>
            <person name="Kodira C."/>
            <person name="Tu Z.J."/>
            <person name="Loftus B."/>
            <person name="Xi Z."/>
            <person name="Megy K."/>
            <person name="Grabherr M."/>
            <person name="Ren Q."/>
            <person name="Zdobnov E.M."/>
            <person name="Lobo N.F."/>
            <person name="Campbell K.S."/>
            <person name="Brown S.E."/>
            <person name="Bonaldo M.F."/>
            <person name="Zhu J."/>
            <person name="Sinkins S.P."/>
            <person name="Hogenkamp D.G."/>
            <person name="Amedeo P."/>
            <person name="Arensburger P."/>
            <person name="Atkinson P.W."/>
            <person name="Bidwell S."/>
            <person name="Biedler J."/>
            <person name="Birney E."/>
            <person name="Bruggner R.V."/>
            <person name="Costas J."/>
            <person name="Coy M.R."/>
            <person name="Crabtree J."/>
            <person name="Crawford M."/>
            <person name="Debruyn B."/>
            <person name="Decaprio D."/>
            <person name="Eiglmeier K."/>
            <person name="Eisenstadt E."/>
            <person name="El-Dorry H."/>
            <person name="Gelbart W.M."/>
            <person name="Gomes S.L."/>
            <person name="Hammond M."/>
            <person name="Hannick L.I."/>
            <person name="Hogan J.R."/>
            <person name="Holmes M.H."/>
            <person name="Jaffe D."/>
            <person name="Johnston J.S."/>
            <person name="Kennedy R.C."/>
            <person name="Koo H."/>
            <person name="Kravitz S."/>
            <person name="Kriventseva E.V."/>
            <person name="Kulp D."/>
            <person name="Labutti K."/>
            <person name="Lee E."/>
            <person name="Li S."/>
            <person name="Lovin D.D."/>
            <person name="Mao C."/>
            <person name="Mauceli E."/>
            <person name="Menck C.F."/>
            <person name="Miller J.R."/>
            <person name="Montgomery P."/>
            <person name="Mori A."/>
            <person name="Nascimento A.L."/>
            <person name="Naveira H.F."/>
            <person name="Nusbaum C."/>
            <person name="O'leary S."/>
            <person name="Orvis J."/>
            <person name="Pertea M."/>
            <person name="Quesneville H."/>
            <person name="Reidenbach K.R."/>
            <person name="Rogers Y.H."/>
            <person name="Roth C.W."/>
            <person name="Schneider J.R."/>
            <person name="Schatz M."/>
            <person name="Shumway M."/>
            <person name="Stanke M."/>
            <person name="Stinson E.O."/>
            <person name="Tubio J.M."/>
            <person name="Vanzee J.P."/>
            <person name="Verjovski-Almeida S."/>
            <person name="Werner D."/>
            <person name="White O."/>
            <person name="Wyder S."/>
            <person name="Zeng Q."/>
            <person name="Zhao Q."/>
            <person name="Zhao Y."/>
            <person name="Hill C.A."/>
            <person name="Raikhel A.S."/>
            <person name="Soares M.B."/>
            <person name="Knudson D.L."/>
            <person name="Lee N.H."/>
            <person name="Galagan J."/>
            <person name="Salzberg S.L."/>
            <person name="Paulsen I.T."/>
            <person name="Dimopoulos G."/>
            <person name="Collins F.H."/>
            <person name="Birren B."/>
            <person name="Fraser-Liggett C.M."/>
            <person name="Severson D.W."/>
        </authorList>
    </citation>
    <scope>NUCLEOTIDE SEQUENCE [LARGE SCALE GENOMIC DNA]</scope>
    <source>
        <strain evidence="10">Liverpool</strain>
    </source>
</reference>
<dbReference type="Proteomes" id="UP000682892">
    <property type="component" value="Chromosome 3"/>
</dbReference>
<protein>
    <submittedName>
        <fullName evidence="10">AAEL009499-PA</fullName>
    </submittedName>
</protein>
<evidence type="ECO:0000256" key="5">
    <source>
        <dbReference type="ARBA" id="ARBA00022833"/>
    </source>
</evidence>
<evidence type="ECO:0000256" key="4">
    <source>
        <dbReference type="ARBA" id="ARBA00022771"/>
    </source>
</evidence>
<dbReference type="SUPFAM" id="SSF57667">
    <property type="entry name" value="beta-beta-alpha zinc fingers"/>
    <property type="match status" value="2"/>
</dbReference>
<accession>A0A1S4FMI6</accession>
<keyword evidence="6" id="KW-0539">Nucleus</keyword>
<dbReference type="Gene3D" id="3.30.160.60">
    <property type="entry name" value="Classic Zinc Finger"/>
    <property type="match status" value="2"/>
</dbReference>
<keyword evidence="2" id="KW-0479">Metal-binding</keyword>
<comment type="subcellular location">
    <subcellularLocation>
        <location evidence="1">Nucleus</location>
    </subcellularLocation>
</comment>
<dbReference type="InterPro" id="IPR013087">
    <property type="entry name" value="Znf_C2H2_type"/>
</dbReference>
<keyword evidence="3" id="KW-0677">Repeat</keyword>
<reference evidence="10" key="3">
    <citation type="submission" date="2012-09" db="EMBL/GenBank/DDBJ databases">
        <authorList>
            <consortium name="VectorBase"/>
        </authorList>
    </citation>
    <scope>NUCLEOTIDE SEQUENCE</scope>
    <source>
        <strain evidence="10">Liverpool</strain>
    </source>
</reference>
<dbReference type="InterPro" id="IPR012934">
    <property type="entry name" value="Znf_AD"/>
</dbReference>
<organism evidence="10 11">
    <name type="scientific">Aedes aegypti</name>
    <name type="common">Yellowfever mosquito</name>
    <name type="synonym">Culex aegypti</name>
    <dbReference type="NCBI Taxonomy" id="7159"/>
    <lineage>
        <taxon>Eukaryota</taxon>
        <taxon>Metazoa</taxon>
        <taxon>Ecdysozoa</taxon>
        <taxon>Arthropoda</taxon>
        <taxon>Hexapoda</taxon>
        <taxon>Insecta</taxon>
        <taxon>Pterygota</taxon>
        <taxon>Neoptera</taxon>
        <taxon>Endopterygota</taxon>
        <taxon>Diptera</taxon>
        <taxon>Nematocera</taxon>
        <taxon>Culicoidea</taxon>
        <taxon>Culicidae</taxon>
        <taxon>Culicinae</taxon>
        <taxon>Aedini</taxon>
        <taxon>Aedes</taxon>
        <taxon>Stegomyia</taxon>
    </lineage>
</organism>
<dbReference type="Pfam" id="PF00096">
    <property type="entry name" value="zf-C2H2"/>
    <property type="match status" value="3"/>
</dbReference>
<dbReference type="AlphaFoldDB" id="A0A1S4FMI6"/>
<proteinExistence type="predicted"/>
<evidence type="ECO:0000256" key="1">
    <source>
        <dbReference type="ARBA" id="ARBA00004123"/>
    </source>
</evidence>
<evidence type="ECO:0000256" key="7">
    <source>
        <dbReference type="PROSITE-ProRule" id="PRU00042"/>
    </source>
</evidence>
<evidence type="ECO:0000313" key="11">
    <source>
        <dbReference type="Proteomes" id="UP000682892"/>
    </source>
</evidence>
<feature type="domain" description="C2H2-type" evidence="9">
    <location>
        <begin position="239"/>
        <end position="267"/>
    </location>
</feature>
<dbReference type="Gene3D" id="3.40.1800.20">
    <property type="match status" value="1"/>
</dbReference>
<dbReference type="PANTHER" id="PTHR24406">
    <property type="entry name" value="TRANSCRIPTIONAL REPRESSOR CTCFL-RELATED"/>
    <property type="match status" value="1"/>
</dbReference>
<dbReference type="GO" id="GO:0005634">
    <property type="term" value="C:nucleus"/>
    <property type="evidence" value="ECO:0007669"/>
    <property type="project" value="UniProtKB-SubCell"/>
</dbReference>
<dbReference type="EMBL" id="CH477586">
    <property type="protein sequence ID" value="EAT38619.1"/>
    <property type="molecule type" value="Genomic_DNA"/>
</dbReference>
<gene>
    <name evidence="10" type="ORF">AaeL_AAEL009499</name>
</gene>